<comment type="similarity">
    <text evidence="1">Belongs to the Gfa family.</text>
</comment>
<organism evidence="7 8">
    <name type="scientific">Aspergillus lentulus</name>
    <dbReference type="NCBI Taxonomy" id="293939"/>
    <lineage>
        <taxon>Eukaryota</taxon>
        <taxon>Fungi</taxon>
        <taxon>Dikarya</taxon>
        <taxon>Ascomycota</taxon>
        <taxon>Pezizomycotina</taxon>
        <taxon>Eurotiomycetes</taxon>
        <taxon>Eurotiomycetidae</taxon>
        <taxon>Eurotiales</taxon>
        <taxon>Aspergillaceae</taxon>
        <taxon>Aspergillus</taxon>
        <taxon>Aspergillus subgen. Fumigati</taxon>
    </lineage>
</organism>
<name>A0AAN6BTL7_ASPLE</name>
<evidence type="ECO:0000256" key="5">
    <source>
        <dbReference type="SAM" id="MobiDB-lite"/>
    </source>
</evidence>
<dbReference type="CDD" id="cd12148">
    <property type="entry name" value="fungal_TF_MHR"/>
    <property type="match status" value="1"/>
</dbReference>
<dbReference type="PROSITE" id="PS51891">
    <property type="entry name" value="CENP_V_GFA"/>
    <property type="match status" value="1"/>
</dbReference>
<keyword evidence="3" id="KW-0862">Zinc</keyword>
<dbReference type="GO" id="GO:0008270">
    <property type="term" value="F:zinc ion binding"/>
    <property type="evidence" value="ECO:0007669"/>
    <property type="project" value="InterPro"/>
</dbReference>
<dbReference type="Pfam" id="PF04082">
    <property type="entry name" value="Fungal_trans"/>
    <property type="match status" value="1"/>
</dbReference>
<dbReference type="GO" id="GO:0016846">
    <property type="term" value="F:carbon-sulfur lyase activity"/>
    <property type="evidence" value="ECO:0007669"/>
    <property type="project" value="InterPro"/>
</dbReference>
<dbReference type="SUPFAM" id="SSF51316">
    <property type="entry name" value="Mss4-like"/>
    <property type="match status" value="1"/>
</dbReference>
<gene>
    <name evidence="7" type="ORF">CNMCM8927_008780</name>
</gene>
<feature type="domain" description="CENP-V/GFA" evidence="6">
    <location>
        <begin position="1"/>
        <end position="95"/>
    </location>
</feature>
<accession>A0AAN6BTL7</accession>
<dbReference type="PANTHER" id="PTHR47425:SF2">
    <property type="entry name" value="FARB-RELATED"/>
    <property type="match status" value="1"/>
</dbReference>
<evidence type="ECO:0000256" key="1">
    <source>
        <dbReference type="ARBA" id="ARBA00005495"/>
    </source>
</evidence>
<protein>
    <recommendedName>
        <fullName evidence="6">CENP-V/GFA domain-containing protein</fullName>
    </recommendedName>
</protein>
<evidence type="ECO:0000313" key="7">
    <source>
        <dbReference type="EMBL" id="KAF4208831.1"/>
    </source>
</evidence>
<dbReference type="EMBL" id="JAAAPU010000007">
    <property type="protein sequence ID" value="KAF4208831.1"/>
    <property type="molecule type" value="Genomic_DNA"/>
</dbReference>
<keyword evidence="2" id="KW-0479">Metal-binding</keyword>
<dbReference type="AlphaFoldDB" id="A0AAN6BTL7"/>
<dbReference type="Gene3D" id="3.90.1590.10">
    <property type="entry name" value="glutathione-dependent formaldehyde- activating enzyme (gfa)"/>
    <property type="match status" value="1"/>
</dbReference>
<dbReference type="GO" id="GO:0003677">
    <property type="term" value="F:DNA binding"/>
    <property type="evidence" value="ECO:0007669"/>
    <property type="project" value="InterPro"/>
</dbReference>
<dbReference type="GO" id="GO:0006351">
    <property type="term" value="P:DNA-templated transcription"/>
    <property type="evidence" value="ECO:0007669"/>
    <property type="project" value="InterPro"/>
</dbReference>
<reference evidence="7" key="1">
    <citation type="journal article" date="2020" name="bioRxiv">
        <title>Genomic and phenotypic heterogeneity of clinical isolates of the human pathogens Aspergillus fumigatus, Aspergillus lentulus and Aspergillus fumigatiaffinis.</title>
        <authorList>
            <person name="dos Santos R.A.C."/>
            <person name="Steenwyk J.L."/>
            <person name="Rivero-Menendez O."/>
            <person name="Mead M.E."/>
            <person name="Silva L.P."/>
            <person name="Bastos R.W."/>
            <person name="Alastruey-Izquierdo A."/>
            <person name="Goldman G.H."/>
            <person name="Rokas A."/>
        </authorList>
    </citation>
    <scope>NUCLEOTIDE SEQUENCE</scope>
    <source>
        <strain evidence="7">CNM-CM8927</strain>
    </source>
</reference>
<evidence type="ECO:0000256" key="3">
    <source>
        <dbReference type="ARBA" id="ARBA00022833"/>
    </source>
</evidence>
<dbReference type="Proteomes" id="UP000649114">
    <property type="component" value="Unassembled WGS sequence"/>
</dbReference>
<feature type="region of interest" description="Disordered" evidence="5">
    <location>
        <begin position="524"/>
        <end position="545"/>
    </location>
</feature>
<dbReference type="PANTHER" id="PTHR47425">
    <property type="entry name" value="FARB-RELATED"/>
    <property type="match status" value="1"/>
</dbReference>
<dbReference type="Pfam" id="PF04828">
    <property type="entry name" value="GFA"/>
    <property type="match status" value="1"/>
</dbReference>
<sequence>MATKTETTIEKWTGSAFTSNVIVPRDSFKVTKGTPRSYDATGDSGKVNKHFFCGDCGSSLYSELEIMSDKTGIKAGTLDGGEAHLRNKVDVEFYVKDRVHYLNALDNARQEPRLGIDPGVSGDFFGVPRQARSGRRVADRHCRSLHSSVLGSQLPQCTPFPDVQELPSLELVQTALKRGSDVMLASVEARVRPVVGPNWTVTPTAAHQDIFASQLRESERECNLKNGMAGNPAVPSTIPLDYHISIINQLFGPGSADPPAAHLPSYLAGLPDRLHRDDVEYLRRSGALDLPSDTLRNELLKSYLLWVHPHMPILGLHEFLSAVADNSGSHRIGLLLFHAVLFAASAFVDVCHIRAEGYPSRSVFRESLSRKVKVLLDLECEDDRLATAQAILLMVSHPEPHRDQKELTQRLGICISMISSCQTQMVNANARKQQIWRRTWWSIYSHVRITSSNLLTSMNIPENGSLCDTPLPSTRDFRFGALCANAQTLVESCDFLRDVQYQQFLARLFIEKARLCQIGQFPGPSADLSDSSGREGGLANAENKASPTEIAEFAQRLGKWHAQLPPALRHQSPVSSTVTELERFILIHRAWLLLLYLASAYVVCTRSVGSNSHAKEHILNKISLIFDELHRLGFINLLPNSSIAILVPGVEFHIRAVESAYPQTNEASQRMLQKYSEILHQLQDTSSLAGRMIEKLSNVTAPGTQNDLSRLITSESAIAEPSVSHPDFEVNETDDFYNFLESGMSFANVIPSVDDSPNIGLDDPLSNESYLSQFL</sequence>
<reference evidence="7" key="2">
    <citation type="submission" date="2020-04" db="EMBL/GenBank/DDBJ databases">
        <authorList>
            <person name="Santos R.A.C."/>
            <person name="Steenwyk J.L."/>
            <person name="Rivero-Menendez O."/>
            <person name="Mead M.E."/>
            <person name="Silva L.P."/>
            <person name="Bastos R.W."/>
            <person name="Alastruey-Izquierdo A."/>
            <person name="Goldman G.H."/>
            <person name="Rokas A."/>
        </authorList>
    </citation>
    <scope>NUCLEOTIDE SEQUENCE</scope>
    <source>
        <strain evidence="7">CNM-CM8927</strain>
    </source>
</reference>
<comment type="caution">
    <text evidence="7">The sequence shown here is derived from an EMBL/GenBank/DDBJ whole genome shotgun (WGS) entry which is preliminary data.</text>
</comment>
<evidence type="ECO:0000256" key="4">
    <source>
        <dbReference type="ARBA" id="ARBA00023242"/>
    </source>
</evidence>
<dbReference type="InterPro" id="IPR011057">
    <property type="entry name" value="Mss4-like_sf"/>
</dbReference>
<evidence type="ECO:0000259" key="6">
    <source>
        <dbReference type="PROSITE" id="PS51891"/>
    </source>
</evidence>
<dbReference type="InterPro" id="IPR052761">
    <property type="entry name" value="Fungal_Detox/Toxin_TFs"/>
</dbReference>
<proteinExistence type="inferred from homology"/>
<dbReference type="InterPro" id="IPR006913">
    <property type="entry name" value="CENP-V/GFA"/>
</dbReference>
<evidence type="ECO:0000313" key="8">
    <source>
        <dbReference type="Proteomes" id="UP000649114"/>
    </source>
</evidence>
<evidence type="ECO:0000256" key="2">
    <source>
        <dbReference type="ARBA" id="ARBA00022723"/>
    </source>
</evidence>
<keyword evidence="4" id="KW-0539">Nucleus</keyword>
<dbReference type="InterPro" id="IPR007219">
    <property type="entry name" value="XnlR_reg_dom"/>
</dbReference>